<dbReference type="KEGG" id="erx:ATZ35_15175"/>
<evidence type="ECO:0000313" key="6">
    <source>
        <dbReference type="EMBL" id="ALS38440.1"/>
    </source>
</evidence>
<proteinExistence type="predicted"/>
<sequence length="416" mass="47901">MINRKKNVILIFSEDTSTQYLYEAAKKIGYQPIFIYLSEKDIDSSYPYLVLDIFDSDTQNIVNIIENQYGEIFGIVSCIEQLTNKVALIAEAMNINVNNTSTYMTLRDKTLMKSTWLQKNVKTPQMFFGKTIDELTSLTLEFPLIVKPVFGAGSAGVKIVSTEVELINQIKKIIRFNKTVLNKEAAQTSGYLIEEYINGREYSVDTIWINGEPIIDGIMSKGTPVGPNFPDRLYFTEVDLDQKIKSDILSEAHSAAKACQIENGATHTELRLDEKNQPYVIEAALRPGAGGSFYQIFEKTSGEPYYEMLLKSYIPQEIMRIKKYRREWKPMENLFWYNVSYKGQGKIKEIKVGEKLKHEAIDKIFLRKRAGDYIAAEGESFSYLAWITGCFPRDMPKKQYFEFLEEFEKDIQLSFY</sequence>
<feature type="domain" description="ATP-grasp" evidence="5">
    <location>
        <begin position="113"/>
        <end position="314"/>
    </location>
</feature>
<dbReference type="GO" id="GO:0046872">
    <property type="term" value="F:metal ion binding"/>
    <property type="evidence" value="ECO:0007669"/>
    <property type="project" value="InterPro"/>
</dbReference>
<evidence type="ECO:0000256" key="3">
    <source>
        <dbReference type="ARBA" id="ARBA00022840"/>
    </source>
</evidence>
<dbReference type="AlphaFoldDB" id="A0A0U2XEE5"/>
<keyword evidence="3 4" id="KW-0067">ATP-binding</keyword>
<dbReference type="Pfam" id="PF13535">
    <property type="entry name" value="ATP-grasp_4"/>
    <property type="match status" value="1"/>
</dbReference>
<evidence type="ECO:0000313" key="7">
    <source>
        <dbReference type="Proteomes" id="UP000067523"/>
    </source>
</evidence>
<keyword evidence="2 4" id="KW-0547">Nucleotide-binding</keyword>
<dbReference type="InterPro" id="IPR011761">
    <property type="entry name" value="ATP-grasp"/>
</dbReference>
<dbReference type="PANTHER" id="PTHR43585">
    <property type="entry name" value="FUMIPYRROLE BIOSYNTHESIS PROTEIN C"/>
    <property type="match status" value="1"/>
</dbReference>
<dbReference type="GO" id="GO:0005524">
    <property type="term" value="F:ATP binding"/>
    <property type="evidence" value="ECO:0007669"/>
    <property type="project" value="UniProtKB-UniRule"/>
</dbReference>
<name>A0A0U2XEE5_9ENTE</name>
<keyword evidence="7" id="KW-1185">Reference proteome</keyword>
<evidence type="ECO:0000259" key="5">
    <source>
        <dbReference type="PROSITE" id="PS50975"/>
    </source>
</evidence>
<protein>
    <recommendedName>
        <fullName evidence="5">ATP-grasp domain-containing protein</fullName>
    </recommendedName>
</protein>
<dbReference type="STRING" id="118060.ATZ35_15175"/>
<keyword evidence="1" id="KW-0436">Ligase</keyword>
<dbReference type="EMBL" id="CP013655">
    <property type="protein sequence ID" value="ALS38440.1"/>
    <property type="molecule type" value="Genomic_DNA"/>
</dbReference>
<organism evidence="6 7">
    <name type="scientific">Enterococcus rotai</name>
    <dbReference type="NCBI Taxonomy" id="118060"/>
    <lineage>
        <taxon>Bacteria</taxon>
        <taxon>Bacillati</taxon>
        <taxon>Bacillota</taxon>
        <taxon>Bacilli</taxon>
        <taxon>Lactobacillales</taxon>
        <taxon>Enterococcaceae</taxon>
        <taxon>Enterococcus</taxon>
    </lineage>
</organism>
<dbReference type="RefSeq" id="WP_010763383.1">
    <property type="nucleotide sequence ID" value="NZ_CP013655.1"/>
</dbReference>
<evidence type="ECO:0000256" key="4">
    <source>
        <dbReference type="PROSITE-ProRule" id="PRU00409"/>
    </source>
</evidence>
<evidence type="ECO:0000256" key="2">
    <source>
        <dbReference type="ARBA" id="ARBA00022741"/>
    </source>
</evidence>
<dbReference type="Proteomes" id="UP000067523">
    <property type="component" value="Chromosome"/>
</dbReference>
<dbReference type="SUPFAM" id="SSF56059">
    <property type="entry name" value="Glutathione synthetase ATP-binding domain-like"/>
    <property type="match status" value="1"/>
</dbReference>
<gene>
    <name evidence="6" type="ORF">ATZ35_15175</name>
</gene>
<dbReference type="Gene3D" id="3.40.50.20">
    <property type="match status" value="1"/>
</dbReference>
<dbReference type="InterPro" id="IPR052032">
    <property type="entry name" value="ATP-dep_AA_Ligase"/>
</dbReference>
<dbReference type="PANTHER" id="PTHR43585:SF2">
    <property type="entry name" value="ATP-GRASP ENZYME FSQD"/>
    <property type="match status" value="1"/>
</dbReference>
<dbReference type="PROSITE" id="PS50975">
    <property type="entry name" value="ATP_GRASP"/>
    <property type="match status" value="1"/>
</dbReference>
<dbReference type="GO" id="GO:0016874">
    <property type="term" value="F:ligase activity"/>
    <property type="evidence" value="ECO:0007669"/>
    <property type="project" value="UniProtKB-KW"/>
</dbReference>
<accession>A0A0U2XEE5</accession>
<reference evidence="7" key="1">
    <citation type="submission" date="2015-12" db="EMBL/GenBank/DDBJ databases">
        <authorList>
            <person name="Lauer A."/>
            <person name="Humrighouse B."/>
            <person name="Loparev V."/>
            <person name="Shewmaker P.L."/>
            <person name="Whitney A.M."/>
            <person name="McLaughlin R.W."/>
        </authorList>
    </citation>
    <scope>NUCLEOTIDE SEQUENCE [LARGE SCALE GENOMIC DNA]</scope>
    <source>
        <strain evidence="7">LMG 26678</strain>
    </source>
</reference>
<evidence type="ECO:0000256" key="1">
    <source>
        <dbReference type="ARBA" id="ARBA00022598"/>
    </source>
</evidence>
<dbReference type="Gene3D" id="3.30.470.20">
    <property type="entry name" value="ATP-grasp fold, B domain"/>
    <property type="match status" value="1"/>
</dbReference>